<evidence type="ECO:0000256" key="1">
    <source>
        <dbReference type="ARBA" id="ARBA00022801"/>
    </source>
</evidence>
<dbReference type="Proteomes" id="UP000235897">
    <property type="component" value="Unassembled WGS sequence"/>
</dbReference>
<accession>A0A2N8SYT2</accession>
<organism evidence="3 4">
    <name type="scientific">Stutzerimonas stutzeri</name>
    <name type="common">Pseudomonas stutzeri</name>
    <dbReference type="NCBI Taxonomy" id="316"/>
    <lineage>
        <taxon>Bacteria</taxon>
        <taxon>Pseudomonadati</taxon>
        <taxon>Pseudomonadota</taxon>
        <taxon>Gammaproteobacteria</taxon>
        <taxon>Pseudomonadales</taxon>
        <taxon>Pseudomonadaceae</taxon>
        <taxon>Stutzerimonas</taxon>
    </lineage>
</organism>
<dbReference type="NCBIfam" id="TIGR02427">
    <property type="entry name" value="protocat_pcaD"/>
    <property type="match status" value="1"/>
</dbReference>
<dbReference type="OrthoDB" id="9793083at2"/>
<dbReference type="EMBL" id="POUW01000001">
    <property type="protein sequence ID" value="PNG07642.1"/>
    <property type="molecule type" value="Genomic_DNA"/>
</dbReference>
<keyword evidence="1" id="KW-0378">Hydrolase</keyword>
<evidence type="ECO:0000313" key="3">
    <source>
        <dbReference type="EMBL" id="PNG07642.1"/>
    </source>
</evidence>
<dbReference type="GO" id="GO:0047570">
    <property type="term" value="F:3-oxoadipate enol-lactonase activity"/>
    <property type="evidence" value="ECO:0007669"/>
    <property type="project" value="InterPro"/>
</dbReference>
<dbReference type="PANTHER" id="PTHR43798:SF31">
    <property type="entry name" value="AB HYDROLASE SUPERFAMILY PROTEIN YCLE"/>
    <property type="match status" value="1"/>
</dbReference>
<dbReference type="Pfam" id="PF00561">
    <property type="entry name" value="Abhydrolase_1"/>
    <property type="match status" value="1"/>
</dbReference>
<evidence type="ECO:0000313" key="4">
    <source>
        <dbReference type="Proteomes" id="UP000235897"/>
    </source>
</evidence>
<dbReference type="InterPro" id="IPR026968">
    <property type="entry name" value="PcaD/CatD"/>
</dbReference>
<dbReference type="AlphaFoldDB" id="A0A2N8SYT2"/>
<reference evidence="3 4" key="1">
    <citation type="submission" date="2018-01" db="EMBL/GenBank/DDBJ databases">
        <title>Denitrification phenotypes of diverse strains of Pseudomonas stutzeri.</title>
        <authorList>
            <person name="Milligan D.A."/>
            <person name="Bergaust L."/>
            <person name="Bakken L.R."/>
            <person name="Frostegard A."/>
        </authorList>
    </citation>
    <scope>NUCLEOTIDE SEQUENCE [LARGE SCALE GENOMIC DNA]</scope>
    <source>
        <strain evidence="3 4">28a3</strain>
    </source>
</reference>
<gene>
    <name evidence="3" type="primary">pcaD</name>
    <name evidence="3" type="ORF">CXL00_00810</name>
</gene>
<dbReference type="InterPro" id="IPR050266">
    <property type="entry name" value="AB_hydrolase_sf"/>
</dbReference>
<name>A0A2N8SYT2_STUST</name>
<dbReference type="InterPro" id="IPR029058">
    <property type="entry name" value="AB_hydrolase_fold"/>
</dbReference>
<dbReference type="Gene3D" id="3.40.50.1820">
    <property type="entry name" value="alpha/beta hydrolase"/>
    <property type="match status" value="1"/>
</dbReference>
<dbReference type="PANTHER" id="PTHR43798">
    <property type="entry name" value="MONOACYLGLYCEROL LIPASE"/>
    <property type="match status" value="1"/>
</dbReference>
<dbReference type="InterPro" id="IPR000073">
    <property type="entry name" value="AB_hydrolase_1"/>
</dbReference>
<dbReference type="RefSeq" id="WP_021208845.1">
    <property type="nucleotide sequence ID" value="NZ_JAMOIG010000008.1"/>
</dbReference>
<comment type="caution">
    <text evidence="3">The sequence shown here is derived from an EMBL/GenBank/DDBJ whole genome shotgun (WGS) entry which is preliminary data.</text>
</comment>
<dbReference type="GO" id="GO:0016020">
    <property type="term" value="C:membrane"/>
    <property type="evidence" value="ECO:0007669"/>
    <property type="project" value="TreeGrafter"/>
</dbReference>
<dbReference type="SUPFAM" id="SSF53474">
    <property type="entry name" value="alpha/beta-Hydrolases"/>
    <property type="match status" value="1"/>
</dbReference>
<dbReference type="PRINTS" id="PR00111">
    <property type="entry name" value="ABHYDROLASE"/>
</dbReference>
<dbReference type="GO" id="GO:0042952">
    <property type="term" value="P:beta-ketoadipate pathway"/>
    <property type="evidence" value="ECO:0007669"/>
    <property type="project" value="InterPro"/>
</dbReference>
<sequence length="269" mass="29108">MPSVKLADGELNYRFDGPVDAPVLVLSNSLGTTLDMWDAQVPAFSEHFRVLRYDTRGHGGSSVTPGPYSIEQLGRDVLDLVDALTIDRFAFCGLSMGGLVGQWLGINAGERLTRLVICNTGAKIGTDEVWNERIDTVLKGREQAMRDMRDGSVARWFTPGFAGQHPVEVDRITQMIASTSPAGYAANCAAVRDADYRDQLGAIKVPTLIVCGSKDPVTTVEHGRFIEARVTGAQLIELETAHLSNVEAGETFTRPVLDFLCADAAAPIQ</sequence>
<protein>
    <submittedName>
        <fullName evidence="3">3-oxoadipate enol-lactonase</fullName>
    </submittedName>
</protein>
<evidence type="ECO:0000259" key="2">
    <source>
        <dbReference type="Pfam" id="PF00561"/>
    </source>
</evidence>
<feature type="domain" description="AB hydrolase-1" evidence="2">
    <location>
        <begin position="22"/>
        <end position="150"/>
    </location>
</feature>
<proteinExistence type="predicted"/>